<keyword evidence="4" id="KW-0689">Ribosomal protein</keyword>
<keyword evidence="5" id="KW-0496">Mitochondrion</keyword>
<sequence>LQKGLTLMGTGNLVQPLDTFHCRVANQAVEQWKIQQGLDPSLEGYEYLRDLPDWSFVDRCPTPSRKGQIHRKQADEAFIRWVAMLSQGTDRGLQQLQGPTAQEVGDRGNQEAEPAAALHQWNPKSPQQQND</sequence>
<name>A0A8C3RW21_CHESE</name>
<dbReference type="GO" id="GO:0005762">
    <property type="term" value="C:mitochondrial large ribosomal subunit"/>
    <property type="evidence" value="ECO:0007669"/>
    <property type="project" value="InterPro"/>
</dbReference>
<evidence type="ECO:0000256" key="5">
    <source>
        <dbReference type="ARBA" id="ARBA00023128"/>
    </source>
</evidence>
<evidence type="ECO:0000256" key="2">
    <source>
        <dbReference type="ARBA" id="ARBA00007232"/>
    </source>
</evidence>
<reference evidence="10" key="2">
    <citation type="submission" date="2025-09" db="UniProtKB">
        <authorList>
            <consortium name="Ensembl"/>
        </authorList>
    </citation>
    <scope>IDENTIFICATION</scope>
</reference>
<accession>A0A8C3RW21</accession>
<dbReference type="PANTHER" id="PTHR34090">
    <property type="entry name" value="39S RIBOSOMAL PROTEIN L52, MITOCHONDRIAL"/>
    <property type="match status" value="1"/>
</dbReference>
<evidence type="ECO:0000256" key="6">
    <source>
        <dbReference type="ARBA" id="ARBA00023274"/>
    </source>
</evidence>
<evidence type="ECO:0000256" key="3">
    <source>
        <dbReference type="ARBA" id="ARBA00022946"/>
    </source>
</evidence>
<feature type="compositionally biased region" description="Polar residues" evidence="9">
    <location>
        <begin position="90"/>
        <end position="100"/>
    </location>
</feature>
<feature type="region of interest" description="Disordered" evidence="9">
    <location>
        <begin position="90"/>
        <end position="131"/>
    </location>
</feature>
<organism evidence="10 11">
    <name type="scientific">Chelydra serpentina</name>
    <name type="common">Snapping turtle</name>
    <name type="synonym">Testudo serpentina</name>
    <dbReference type="NCBI Taxonomy" id="8475"/>
    <lineage>
        <taxon>Eukaryota</taxon>
        <taxon>Metazoa</taxon>
        <taxon>Chordata</taxon>
        <taxon>Craniata</taxon>
        <taxon>Vertebrata</taxon>
        <taxon>Euteleostomi</taxon>
        <taxon>Archelosauria</taxon>
        <taxon>Testudinata</taxon>
        <taxon>Testudines</taxon>
        <taxon>Cryptodira</taxon>
        <taxon>Durocryptodira</taxon>
        <taxon>Americhelydia</taxon>
        <taxon>Chelydroidea</taxon>
        <taxon>Chelydridae</taxon>
        <taxon>Chelydra</taxon>
    </lineage>
</organism>
<keyword evidence="6" id="KW-0687">Ribonucleoprotein</keyword>
<dbReference type="PANTHER" id="PTHR34090:SF1">
    <property type="entry name" value="LARGE RIBOSOMAL SUBUNIT PROTEIN ML52"/>
    <property type="match status" value="1"/>
</dbReference>
<dbReference type="InterPro" id="IPR034596">
    <property type="entry name" value="Ribosomal_mL52"/>
</dbReference>
<dbReference type="Pfam" id="PF18699">
    <property type="entry name" value="MRPL52"/>
    <property type="match status" value="1"/>
</dbReference>
<reference evidence="10" key="1">
    <citation type="submission" date="2025-08" db="UniProtKB">
        <authorList>
            <consortium name="Ensembl"/>
        </authorList>
    </citation>
    <scope>IDENTIFICATION</scope>
</reference>
<evidence type="ECO:0000256" key="1">
    <source>
        <dbReference type="ARBA" id="ARBA00004173"/>
    </source>
</evidence>
<comment type="similarity">
    <text evidence="2">Belongs to the mitochondrion-specific ribosomal protein mL52 family.</text>
</comment>
<dbReference type="AlphaFoldDB" id="A0A8C3RW21"/>
<evidence type="ECO:0000256" key="8">
    <source>
        <dbReference type="ARBA" id="ARBA00035425"/>
    </source>
</evidence>
<keyword evidence="11" id="KW-1185">Reference proteome</keyword>
<dbReference type="Ensembl" id="ENSCSRT00000006033.1">
    <property type="protein sequence ID" value="ENSCSRP00000005845.1"/>
    <property type="gene ID" value="ENSCSRG00000004395.1"/>
</dbReference>
<dbReference type="GO" id="GO:0003735">
    <property type="term" value="F:structural constituent of ribosome"/>
    <property type="evidence" value="ECO:0007669"/>
    <property type="project" value="InterPro"/>
</dbReference>
<keyword evidence="3" id="KW-0809">Transit peptide</keyword>
<evidence type="ECO:0000256" key="7">
    <source>
        <dbReference type="ARBA" id="ARBA00035181"/>
    </source>
</evidence>
<feature type="compositionally biased region" description="Polar residues" evidence="9">
    <location>
        <begin position="122"/>
        <end position="131"/>
    </location>
</feature>
<evidence type="ECO:0000256" key="9">
    <source>
        <dbReference type="SAM" id="MobiDB-lite"/>
    </source>
</evidence>
<protein>
    <recommendedName>
        <fullName evidence="7">Large ribosomal subunit protein mL52</fullName>
    </recommendedName>
    <alternativeName>
        <fullName evidence="8">39S ribosomal protein L52, mitochondrial</fullName>
    </alternativeName>
</protein>
<evidence type="ECO:0000256" key="4">
    <source>
        <dbReference type="ARBA" id="ARBA00022980"/>
    </source>
</evidence>
<comment type="subcellular location">
    <subcellularLocation>
        <location evidence="1">Mitochondrion</location>
    </subcellularLocation>
</comment>
<proteinExistence type="inferred from homology"/>
<dbReference type="Proteomes" id="UP000694403">
    <property type="component" value="Unplaced"/>
</dbReference>
<dbReference type="GO" id="GO:0032543">
    <property type="term" value="P:mitochondrial translation"/>
    <property type="evidence" value="ECO:0007669"/>
    <property type="project" value="InterPro"/>
</dbReference>
<evidence type="ECO:0000313" key="11">
    <source>
        <dbReference type="Proteomes" id="UP000694403"/>
    </source>
</evidence>
<evidence type="ECO:0000313" key="10">
    <source>
        <dbReference type="Ensembl" id="ENSCSRP00000005845.1"/>
    </source>
</evidence>